<comment type="catalytic activity">
    <reaction evidence="6">
        <text>(6S)-NADHX + ADP = AMP + phosphate + NADH + H(+)</text>
        <dbReference type="Rhea" id="RHEA:32223"/>
        <dbReference type="ChEBI" id="CHEBI:15378"/>
        <dbReference type="ChEBI" id="CHEBI:43474"/>
        <dbReference type="ChEBI" id="CHEBI:57945"/>
        <dbReference type="ChEBI" id="CHEBI:64074"/>
        <dbReference type="ChEBI" id="CHEBI:456215"/>
        <dbReference type="ChEBI" id="CHEBI:456216"/>
        <dbReference type="EC" id="4.2.1.136"/>
    </reaction>
</comment>
<dbReference type="PROSITE" id="PS51383">
    <property type="entry name" value="YJEF_C_3"/>
    <property type="match status" value="1"/>
</dbReference>
<protein>
    <recommendedName>
        <fullName evidence="6">ADP-dependent (S)-NAD(P)H-hydrate dehydratase</fullName>
        <ecNumber evidence="6">4.2.1.136</ecNumber>
    </recommendedName>
    <alternativeName>
        <fullName evidence="6">ADP-dependent NAD(P)HX dehydratase</fullName>
    </alternativeName>
</protein>
<comment type="similarity">
    <text evidence="6">Belongs to the NnrD/CARKD family.</text>
</comment>
<keyword evidence="3 6" id="KW-0521">NADP</keyword>
<dbReference type="Pfam" id="PF01256">
    <property type="entry name" value="Carb_kinase"/>
    <property type="match status" value="1"/>
</dbReference>
<comment type="function">
    <text evidence="6">Catalyzes the dehydration of the S-form of NAD(P)HX at the expense of ADP, which is converted to AMP. Together with NAD(P)HX epimerase, which catalyzes the epimerization of the S- and R-forms, the enzyme allows the repair of both epimers of NAD(P)HX, a damaged form of NAD(P)H that is a result of enzymatic or heat-dependent hydration.</text>
</comment>
<feature type="binding site" evidence="6">
    <location>
        <position position="152"/>
    </location>
    <ligand>
        <name>(6S)-NADPHX</name>
        <dbReference type="ChEBI" id="CHEBI:64076"/>
    </ligand>
</feature>
<dbReference type="PANTHER" id="PTHR12592">
    <property type="entry name" value="ATP-DEPENDENT (S)-NAD(P)H-HYDRATE DEHYDRATASE FAMILY MEMBER"/>
    <property type="match status" value="1"/>
</dbReference>
<dbReference type="GO" id="GO:0046496">
    <property type="term" value="P:nicotinamide nucleotide metabolic process"/>
    <property type="evidence" value="ECO:0007669"/>
    <property type="project" value="UniProtKB-UniRule"/>
</dbReference>
<evidence type="ECO:0000256" key="1">
    <source>
        <dbReference type="ARBA" id="ARBA00022741"/>
    </source>
</evidence>
<keyword evidence="8" id="KW-0418">Kinase</keyword>
<dbReference type="EC" id="4.2.1.136" evidence="6"/>
<evidence type="ECO:0000256" key="6">
    <source>
        <dbReference type="HAMAP-Rule" id="MF_01965"/>
    </source>
</evidence>
<comment type="caution">
    <text evidence="8">The sequence shown here is derived from an EMBL/GenBank/DDBJ whole genome shotgun (WGS) entry which is preliminary data.</text>
</comment>
<dbReference type="InterPro" id="IPR000631">
    <property type="entry name" value="CARKD"/>
</dbReference>
<dbReference type="RefSeq" id="WP_126460553.1">
    <property type="nucleotide sequence ID" value="NZ_AP018721.1"/>
</dbReference>
<sequence>MNQAIDIHPETLRHWLKPRAADSHKGDFGSVGVVGGAPGMAGAALLAARAALWLGAGRVYVGLLDNRIALDPGAAEAMLVPPERALQLEAPACLVLGPGLGHSGTARQCLQEALASPLPLLIDADGLNLLARDTELQALLRQRQAPSLLTPHPGEAGRLLGLDSSAVQADRLGAVQRLTETYGCLALLKGVGSLIAGPSGVLWRNTTGNPGLASPGMGDVLAGMIGALTAQGLDLEKAAVYAVHLHGAAADKLVSDGTGPVGLTASEVARAARDLLNAWLKPA</sequence>
<accession>A0A4V2UQ83</accession>
<evidence type="ECO:0000256" key="3">
    <source>
        <dbReference type="ARBA" id="ARBA00022857"/>
    </source>
</evidence>
<feature type="binding site" evidence="6">
    <location>
        <position position="219"/>
    </location>
    <ligand>
        <name>(6S)-NADPHX</name>
        <dbReference type="ChEBI" id="CHEBI:64076"/>
    </ligand>
</feature>
<dbReference type="InterPro" id="IPR029056">
    <property type="entry name" value="Ribokinase-like"/>
</dbReference>
<dbReference type="SUPFAM" id="SSF53613">
    <property type="entry name" value="Ribokinase-like"/>
    <property type="match status" value="1"/>
</dbReference>
<dbReference type="HAMAP" id="MF_01965">
    <property type="entry name" value="NADHX_dehydratase"/>
    <property type="match status" value="1"/>
</dbReference>
<feature type="domain" description="YjeF C-terminal" evidence="7">
    <location>
        <begin position="8"/>
        <end position="279"/>
    </location>
</feature>
<evidence type="ECO:0000256" key="5">
    <source>
        <dbReference type="ARBA" id="ARBA00023239"/>
    </source>
</evidence>
<dbReference type="OrthoDB" id="9806925at2"/>
<evidence type="ECO:0000313" key="9">
    <source>
        <dbReference type="Proteomes" id="UP000295135"/>
    </source>
</evidence>
<feature type="binding site" evidence="6">
    <location>
        <position position="43"/>
    </location>
    <ligand>
        <name>(6S)-NADPHX</name>
        <dbReference type="ChEBI" id="CHEBI:64076"/>
    </ligand>
</feature>
<dbReference type="GO" id="GO:0052856">
    <property type="term" value="F:NAD(P)HX epimerase activity"/>
    <property type="evidence" value="ECO:0007669"/>
    <property type="project" value="TreeGrafter"/>
</dbReference>
<comment type="subunit">
    <text evidence="6">Homotetramer.</text>
</comment>
<evidence type="ECO:0000256" key="4">
    <source>
        <dbReference type="ARBA" id="ARBA00023027"/>
    </source>
</evidence>
<keyword evidence="8" id="KW-0808">Transferase</keyword>
<feature type="binding site" evidence="6">
    <location>
        <position position="218"/>
    </location>
    <ligand>
        <name>AMP</name>
        <dbReference type="ChEBI" id="CHEBI:456215"/>
    </ligand>
</feature>
<feature type="binding site" evidence="6">
    <location>
        <begin position="189"/>
        <end position="193"/>
    </location>
    <ligand>
        <name>AMP</name>
        <dbReference type="ChEBI" id="CHEBI:456215"/>
    </ligand>
</feature>
<dbReference type="GO" id="GO:0052855">
    <property type="term" value="F:ADP-dependent NAD(P)H-hydrate dehydratase activity"/>
    <property type="evidence" value="ECO:0007669"/>
    <property type="project" value="UniProtKB-UniRule"/>
</dbReference>
<feature type="binding site" evidence="6">
    <location>
        <position position="99"/>
    </location>
    <ligand>
        <name>(6S)-NADPHX</name>
        <dbReference type="ChEBI" id="CHEBI:64076"/>
    </ligand>
</feature>
<dbReference type="EMBL" id="SLZY01000021">
    <property type="protein sequence ID" value="TCS69217.1"/>
    <property type="molecule type" value="Genomic_DNA"/>
</dbReference>
<comment type="catalytic activity">
    <reaction evidence="6">
        <text>(6S)-NADPHX + ADP = AMP + phosphate + NADPH + H(+)</text>
        <dbReference type="Rhea" id="RHEA:32235"/>
        <dbReference type="ChEBI" id="CHEBI:15378"/>
        <dbReference type="ChEBI" id="CHEBI:43474"/>
        <dbReference type="ChEBI" id="CHEBI:57783"/>
        <dbReference type="ChEBI" id="CHEBI:64076"/>
        <dbReference type="ChEBI" id="CHEBI:456215"/>
        <dbReference type="ChEBI" id="CHEBI:456216"/>
        <dbReference type="EC" id="4.2.1.136"/>
    </reaction>
</comment>
<name>A0A4V2UQ83_9PROT</name>
<evidence type="ECO:0000259" key="7">
    <source>
        <dbReference type="PROSITE" id="PS51383"/>
    </source>
</evidence>
<dbReference type="Proteomes" id="UP000295135">
    <property type="component" value="Unassembled WGS sequence"/>
</dbReference>
<dbReference type="GO" id="GO:0016301">
    <property type="term" value="F:kinase activity"/>
    <property type="evidence" value="ECO:0007669"/>
    <property type="project" value="UniProtKB-KW"/>
</dbReference>
<gene>
    <name evidence="6" type="primary">nnrD</name>
    <name evidence="8" type="ORF">EDC61_1219</name>
</gene>
<dbReference type="Gene3D" id="3.40.1190.20">
    <property type="match status" value="1"/>
</dbReference>
<keyword evidence="5 6" id="KW-0456">Lyase</keyword>
<keyword evidence="2 6" id="KW-0067">ATP-binding</keyword>
<reference evidence="8 9" key="1">
    <citation type="submission" date="2019-03" db="EMBL/GenBank/DDBJ databases">
        <title>Genomic Encyclopedia of Type Strains, Phase IV (KMG-IV): sequencing the most valuable type-strain genomes for metagenomic binning, comparative biology and taxonomic classification.</title>
        <authorList>
            <person name="Goeker M."/>
        </authorList>
    </citation>
    <scope>NUCLEOTIDE SEQUENCE [LARGE SCALE GENOMIC DNA]</scope>
    <source>
        <strain evidence="8 9">DSM 103923</strain>
    </source>
</reference>
<comment type="cofactor">
    <cofactor evidence="6">
        <name>Mg(2+)</name>
        <dbReference type="ChEBI" id="CHEBI:18420"/>
    </cofactor>
</comment>
<dbReference type="AlphaFoldDB" id="A0A4V2UQ83"/>
<dbReference type="GO" id="GO:0110051">
    <property type="term" value="P:metabolite repair"/>
    <property type="evidence" value="ECO:0007669"/>
    <property type="project" value="TreeGrafter"/>
</dbReference>
<keyword evidence="9" id="KW-1185">Reference proteome</keyword>
<dbReference type="PANTHER" id="PTHR12592:SF0">
    <property type="entry name" value="ATP-DEPENDENT (S)-NAD(P)H-HYDRATE DEHYDRATASE"/>
    <property type="match status" value="1"/>
</dbReference>
<keyword evidence="1 6" id="KW-0547">Nucleotide-binding</keyword>
<proteinExistence type="inferred from homology"/>
<dbReference type="CDD" id="cd01171">
    <property type="entry name" value="YXKO-related"/>
    <property type="match status" value="1"/>
</dbReference>
<keyword evidence="4 6" id="KW-0520">NAD</keyword>
<evidence type="ECO:0000256" key="2">
    <source>
        <dbReference type="ARBA" id="ARBA00022840"/>
    </source>
</evidence>
<evidence type="ECO:0000313" key="8">
    <source>
        <dbReference type="EMBL" id="TCS69217.1"/>
    </source>
</evidence>
<dbReference type="GO" id="GO:0005524">
    <property type="term" value="F:ATP binding"/>
    <property type="evidence" value="ECO:0007669"/>
    <property type="project" value="UniProtKB-KW"/>
</dbReference>
<dbReference type="NCBIfam" id="TIGR00196">
    <property type="entry name" value="yjeF_cterm"/>
    <property type="match status" value="1"/>
</dbReference>
<organism evidence="8 9">
    <name type="scientific">Sulfuritortus calidifontis</name>
    <dbReference type="NCBI Taxonomy" id="1914471"/>
    <lineage>
        <taxon>Bacteria</taxon>
        <taxon>Pseudomonadati</taxon>
        <taxon>Pseudomonadota</taxon>
        <taxon>Betaproteobacteria</taxon>
        <taxon>Nitrosomonadales</taxon>
        <taxon>Thiobacillaceae</taxon>
        <taxon>Sulfuritortus</taxon>
    </lineage>
</organism>